<dbReference type="PANTHER" id="PTHR47069">
    <property type="match status" value="1"/>
</dbReference>
<dbReference type="OrthoDB" id="695615at2759"/>
<protein>
    <submittedName>
        <fullName evidence="2">Uncharacterized protein</fullName>
    </submittedName>
</protein>
<dbReference type="AlphaFoldDB" id="A0A3L6S090"/>
<organism evidence="2 3">
    <name type="scientific">Panicum miliaceum</name>
    <name type="common">Proso millet</name>
    <name type="synonym">Broomcorn millet</name>
    <dbReference type="NCBI Taxonomy" id="4540"/>
    <lineage>
        <taxon>Eukaryota</taxon>
        <taxon>Viridiplantae</taxon>
        <taxon>Streptophyta</taxon>
        <taxon>Embryophyta</taxon>
        <taxon>Tracheophyta</taxon>
        <taxon>Spermatophyta</taxon>
        <taxon>Magnoliopsida</taxon>
        <taxon>Liliopsida</taxon>
        <taxon>Poales</taxon>
        <taxon>Poaceae</taxon>
        <taxon>PACMAD clade</taxon>
        <taxon>Panicoideae</taxon>
        <taxon>Panicodae</taxon>
        <taxon>Paniceae</taxon>
        <taxon>Panicinae</taxon>
        <taxon>Panicum</taxon>
        <taxon>Panicum sect. Panicum</taxon>
    </lineage>
</organism>
<evidence type="ECO:0000313" key="2">
    <source>
        <dbReference type="EMBL" id="RLN12079.1"/>
    </source>
</evidence>
<comment type="caution">
    <text evidence="2">The sequence shown here is derived from an EMBL/GenBank/DDBJ whole genome shotgun (WGS) entry which is preliminary data.</text>
</comment>
<dbReference type="PANTHER" id="PTHR47069:SF9">
    <property type="entry name" value="MYB_SANT-LIKE DOMAIN-CONTAINING PROTEIN"/>
    <property type="match status" value="1"/>
</dbReference>
<reference evidence="3" key="1">
    <citation type="journal article" date="2019" name="Nat. Commun.">
        <title>The genome of broomcorn millet.</title>
        <authorList>
            <person name="Zou C."/>
            <person name="Miki D."/>
            <person name="Li D."/>
            <person name="Tang Q."/>
            <person name="Xiao L."/>
            <person name="Rajput S."/>
            <person name="Deng P."/>
            <person name="Jia W."/>
            <person name="Huang R."/>
            <person name="Zhang M."/>
            <person name="Sun Y."/>
            <person name="Hu J."/>
            <person name="Fu X."/>
            <person name="Schnable P.S."/>
            <person name="Li F."/>
            <person name="Zhang H."/>
            <person name="Feng B."/>
            <person name="Zhu X."/>
            <person name="Liu R."/>
            <person name="Schnable J.C."/>
            <person name="Zhu J.-K."/>
            <person name="Zhang H."/>
        </authorList>
    </citation>
    <scope>NUCLEOTIDE SEQUENCE [LARGE SCALE GENOMIC DNA]</scope>
</reference>
<proteinExistence type="predicted"/>
<feature type="compositionally biased region" description="Basic and acidic residues" evidence="1">
    <location>
        <begin position="74"/>
        <end position="83"/>
    </location>
</feature>
<dbReference type="EMBL" id="PQIB02000006">
    <property type="protein sequence ID" value="RLN12079.1"/>
    <property type="molecule type" value="Genomic_DNA"/>
</dbReference>
<gene>
    <name evidence="2" type="ORF">C2845_PM09G03740</name>
</gene>
<evidence type="ECO:0000256" key="1">
    <source>
        <dbReference type="SAM" id="MobiDB-lite"/>
    </source>
</evidence>
<sequence>MIQSGLGREPATGEVSVDPIWYAAIHGDRREAGAKFKCPPCCEQLCNLLGHTPRDRGQLVSAGLERTEPIATDDTPKSPHDMSVEPIEPTSAGQTSKRPFKEHSVCSPRKKSSQTPSIDDCVQDLDDIVRDNRERKTQRIADDEEIARVNRILKEDGYREREEFFVKALNVCRDRLQRRAFLDMESKEGRWNYVNFTWDYMTLKAK</sequence>
<evidence type="ECO:0000313" key="3">
    <source>
        <dbReference type="Proteomes" id="UP000275267"/>
    </source>
</evidence>
<feature type="region of interest" description="Disordered" evidence="1">
    <location>
        <begin position="63"/>
        <end position="118"/>
    </location>
</feature>
<name>A0A3L6S090_PANMI</name>
<accession>A0A3L6S090</accession>
<dbReference type="Proteomes" id="UP000275267">
    <property type="component" value="Unassembled WGS sequence"/>
</dbReference>
<keyword evidence="3" id="KW-1185">Reference proteome</keyword>